<dbReference type="GO" id="GO:0046872">
    <property type="term" value="F:metal ion binding"/>
    <property type="evidence" value="ECO:0007669"/>
    <property type="project" value="UniProtKB-KW"/>
</dbReference>
<keyword evidence="1" id="KW-0479">Metal-binding</keyword>
<dbReference type="InterPro" id="IPR036163">
    <property type="entry name" value="HMA_dom_sf"/>
</dbReference>
<reference evidence="3" key="1">
    <citation type="journal article" date="2014" name="Int. J. Syst. Evol. Microbiol.">
        <title>Complete genome sequence of Corynebacterium casei LMG S-19264T (=DSM 44701T), isolated from a smear-ripened cheese.</title>
        <authorList>
            <consortium name="US DOE Joint Genome Institute (JGI-PGF)"/>
            <person name="Walter F."/>
            <person name="Albersmeier A."/>
            <person name="Kalinowski J."/>
            <person name="Ruckert C."/>
        </authorList>
    </citation>
    <scope>NUCLEOTIDE SEQUENCE</scope>
    <source>
        <strain evidence="3">CGMCC 1.15794</strain>
    </source>
</reference>
<evidence type="ECO:0000256" key="1">
    <source>
        <dbReference type="ARBA" id="ARBA00022723"/>
    </source>
</evidence>
<proteinExistence type="predicted"/>
<dbReference type="Proteomes" id="UP000657592">
    <property type="component" value="Unassembled WGS sequence"/>
</dbReference>
<dbReference type="InterPro" id="IPR006121">
    <property type="entry name" value="HMA_dom"/>
</dbReference>
<dbReference type="EMBL" id="BMJY01000010">
    <property type="protein sequence ID" value="GGH46590.1"/>
    <property type="molecule type" value="Genomic_DNA"/>
</dbReference>
<dbReference type="Gene3D" id="3.30.70.100">
    <property type="match status" value="1"/>
</dbReference>
<dbReference type="Pfam" id="PF00403">
    <property type="entry name" value="HMA"/>
    <property type="match status" value="1"/>
</dbReference>
<evidence type="ECO:0000259" key="2">
    <source>
        <dbReference type="PROSITE" id="PS50846"/>
    </source>
</evidence>
<evidence type="ECO:0000313" key="4">
    <source>
        <dbReference type="Proteomes" id="UP000657592"/>
    </source>
</evidence>
<dbReference type="AlphaFoldDB" id="A0A917MM68"/>
<comment type="caution">
    <text evidence="3">The sequence shown here is derived from an EMBL/GenBank/DDBJ whole genome shotgun (WGS) entry which is preliminary data.</text>
</comment>
<keyword evidence="4" id="KW-1185">Reference proteome</keyword>
<dbReference type="InterPro" id="IPR017969">
    <property type="entry name" value="Heavy-metal-associated_CS"/>
</dbReference>
<dbReference type="RefSeq" id="WP_188756415.1">
    <property type="nucleotide sequence ID" value="NZ_BMJY01000010.1"/>
</dbReference>
<evidence type="ECO:0000313" key="3">
    <source>
        <dbReference type="EMBL" id="GGH46590.1"/>
    </source>
</evidence>
<protein>
    <submittedName>
        <fullName evidence="3">Metal-binding protein</fullName>
    </submittedName>
</protein>
<accession>A0A917MM68</accession>
<dbReference type="CDD" id="cd00371">
    <property type="entry name" value="HMA"/>
    <property type="match status" value="1"/>
</dbReference>
<dbReference type="PROSITE" id="PS50846">
    <property type="entry name" value="HMA_2"/>
    <property type="match status" value="1"/>
</dbReference>
<sequence>MISTTHHVRGMTCSHCAAAVGAEVRALPGVTEVEVDVPAGRVTVHAETDVPDAAVADAVSEAGYAWAGRA</sequence>
<dbReference type="SUPFAM" id="SSF55008">
    <property type="entry name" value="HMA, heavy metal-associated domain"/>
    <property type="match status" value="1"/>
</dbReference>
<gene>
    <name evidence="3" type="ORF">GCM10010921_22760</name>
</gene>
<organism evidence="3 4">
    <name type="scientific">Microbacterium album</name>
    <dbReference type="NCBI Taxonomy" id="2053191"/>
    <lineage>
        <taxon>Bacteria</taxon>
        <taxon>Bacillati</taxon>
        <taxon>Actinomycetota</taxon>
        <taxon>Actinomycetes</taxon>
        <taxon>Micrococcales</taxon>
        <taxon>Microbacteriaceae</taxon>
        <taxon>Microbacterium</taxon>
    </lineage>
</organism>
<name>A0A917MM68_9MICO</name>
<dbReference type="PROSITE" id="PS01047">
    <property type="entry name" value="HMA_1"/>
    <property type="match status" value="1"/>
</dbReference>
<feature type="domain" description="HMA" evidence="2">
    <location>
        <begin position="2"/>
        <end position="67"/>
    </location>
</feature>
<reference evidence="3" key="2">
    <citation type="submission" date="2020-09" db="EMBL/GenBank/DDBJ databases">
        <authorList>
            <person name="Sun Q."/>
            <person name="Zhou Y."/>
        </authorList>
    </citation>
    <scope>NUCLEOTIDE SEQUENCE</scope>
    <source>
        <strain evidence="3">CGMCC 1.15794</strain>
    </source>
</reference>